<reference evidence="12 13" key="1">
    <citation type="submission" date="2015-07" db="EMBL/GenBank/DDBJ databases">
        <title>The genome of Melipona quadrifasciata.</title>
        <authorList>
            <person name="Pan H."/>
            <person name="Kapheim K."/>
        </authorList>
    </citation>
    <scope>NUCLEOTIDE SEQUENCE [LARGE SCALE GENOMIC DNA]</scope>
    <source>
        <strain evidence="12">0111107301</strain>
        <tissue evidence="12">Whole body</tissue>
    </source>
</reference>
<comment type="pathway">
    <text evidence="9">Phospholipid metabolism.</text>
</comment>
<evidence type="ECO:0000256" key="1">
    <source>
        <dbReference type="ARBA" id="ARBA00004141"/>
    </source>
</evidence>
<evidence type="ECO:0000256" key="4">
    <source>
        <dbReference type="ARBA" id="ARBA00022679"/>
    </source>
</evidence>
<dbReference type="GO" id="GO:0030258">
    <property type="term" value="P:lipid modification"/>
    <property type="evidence" value="ECO:0007669"/>
    <property type="project" value="TreeGrafter"/>
</dbReference>
<dbReference type="EMBL" id="KQ435791">
    <property type="protein sequence ID" value="KOX74385.1"/>
    <property type="molecule type" value="Genomic_DNA"/>
</dbReference>
<dbReference type="InterPro" id="IPR049941">
    <property type="entry name" value="LPLAT_7/PORCN-like"/>
</dbReference>
<keyword evidence="7 11" id="KW-0472">Membrane</keyword>
<evidence type="ECO:0000313" key="13">
    <source>
        <dbReference type="Proteomes" id="UP000053105"/>
    </source>
</evidence>
<feature type="transmembrane region" description="Helical" evidence="11">
    <location>
        <begin position="426"/>
        <end position="449"/>
    </location>
</feature>
<dbReference type="GO" id="GO:0006661">
    <property type="term" value="P:phosphatidylinositol biosynthetic process"/>
    <property type="evidence" value="ECO:0007669"/>
    <property type="project" value="TreeGrafter"/>
</dbReference>
<evidence type="ECO:0000256" key="8">
    <source>
        <dbReference type="ARBA" id="ARBA00023315"/>
    </source>
</evidence>
<evidence type="ECO:0000256" key="3">
    <source>
        <dbReference type="ARBA" id="ARBA00010323"/>
    </source>
</evidence>
<evidence type="ECO:0000313" key="12">
    <source>
        <dbReference type="EMBL" id="KOX74385.1"/>
    </source>
</evidence>
<feature type="transmembrane region" description="Helical" evidence="11">
    <location>
        <begin position="74"/>
        <end position="96"/>
    </location>
</feature>
<feature type="transmembrane region" description="Helical" evidence="11">
    <location>
        <begin position="102"/>
        <end position="123"/>
    </location>
</feature>
<dbReference type="GO" id="GO:0044233">
    <property type="term" value="C:mitochondria-associated endoplasmic reticulum membrane contact site"/>
    <property type="evidence" value="ECO:0007669"/>
    <property type="project" value="TreeGrafter"/>
</dbReference>
<feature type="transmembrane region" description="Helical" evidence="11">
    <location>
        <begin position="350"/>
        <end position="371"/>
    </location>
</feature>
<dbReference type="GO" id="GO:0016020">
    <property type="term" value="C:membrane"/>
    <property type="evidence" value="ECO:0007669"/>
    <property type="project" value="UniProtKB-SubCell"/>
</dbReference>
<comment type="similarity">
    <text evidence="3">Belongs to the membrane-bound acyltransferase family.</text>
</comment>
<comment type="subcellular location">
    <subcellularLocation>
        <location evidence="1">Membrane</location>
        <topology evidence="1">Multi-pass membrane protein</topology>
    </subcellularLocation>
</comment>
<feature type="transmembrane region" description="Helical" evidence="11">
    <location>
        <begin position="186"/>
        <end position="208"/>
    </location>
</feature>
<dbReference type="InterPro" id="IPR004299">
    <property type="entry name" value="MBOAT_fam"/>
</dbReference>
<evidence type="ECO:0000256" key="5">
    <source>
        <dbReference type="ARBA" id="ARBA00022692"/>
    </source>
</evidence>
<dbReference type="PANTHER" id="PTHR13906">
    <property type="entry name" value="PORCUPINE"/>
    <property type="match status" value="1"/>
</dbReference>
<proteinExistence type="inferred from homology"/>
<keyword evidence="6 11" id="KW-1133">Transmembrane helix</keyword>
<keyword evidence="13" id="KW-1185">Reference proteome</keyword>
<protein>
    <recommendedName>
        <fullName evidence="10">Lysophospholipid acyltransferase 7</fullName>
    </recommendedName>
</protein>
<feature type="transmembrane region" description="Helical" evidence="11">
    <location>
        <begin position="36"/>
        <end position="62"/>
    </location>
</feature>
<evidence type="ECO:0000256" key="2">
    <source>
        <dbReference type="ARBA" id="ARBA00005074"/>
    </source>
</evidence>
<keyword evidence="8 12" id="KW-0012">Acyltransferase</keyword>
<evidence type="ECO:0000256" key="7">
    <source>
        <dbReference type="ARBA" id="ARBA00023136"/>
    </source>
</evidence>
<feature type="transmembrane region" description="Helical" evidence="11">
    <location>
        <begin position="144"/>
        <end position="166"/>
    </location>
</feature>
<feature type="transmembrane region" description="Helical" evidence="11">
    <location>
        <begin position="5"/>
        <end position="24"/>
    </location>
</feature>
<sequence>MWADVVYVTLLLFCVFFGFHYRKIEDPEAKKWTGTIIGILLTGIVSGSHIFFPLILTIINAIIITKISLKKCHIVSFIFSFFYLLVICRLGDYIGLPVPANHTNLILMILTLKLSGLAFELNASINPPVDDLKGVHNEAMKNVGYLDVFHYGFGYMGLLTGPYYRYRTYWDHLYRPFSKVVDPWPFTLYKLKQVACCLVLFFIMDYYYPTRVISTKEYAERSFLYRYFYMYPTFVLFRARMYIGMSLAECGCQMAGLGAYPTRCKPIQGLGPKDYKTTEELCKTPEKLGNEELDFETVYNMNIWKLEKCNSTRTAMKIWNNCVQYWFGVYIYKRLPIKSIRAVLTLLLSAIWHGWSAGYVVCFCQIPLFMLSEDIFIKFYQQSTENSIAKKLWYLLGWYQKTTCMAYLGMSFLLLDFKESLVYYKLVYFSGHIIALVLYIIALYCKLYILKKPTEDKIKDK</sequence>
<evidence type="ECO:0000256" key="11">
    <source>
        <dbReference type="SAM" id="Phobius"/>
    </source>
</evidence>
<organism evidence="12 13">
    <name type="scientific">Melipona quadrifasciata</name>
    <dbReference type="NCBI Taxonomy" id="166423"/>
    <lineage>
        <taxon>Eukaryota</taxon>
        <taxon>Metazoa</taxon>
        <taxon>Ecdysozoa</taxon>
        <taxon>Arthropoda</taxon>
        <taxon>Hexapoda</taxon>
        <taxon>Insecta</taxon>
        <taxon>Pterygota</taxon>
        <taxon>Neoptera</taxon>
        <taxon>Endopterygota</taxon>
        <taxon>Hymenoptera</taxon>
        <taxon>Apocrita</taxon>
        <taxon>Aculeata</taxon>
        <taxon>Apoidea</taxon>
        <taxon>Anthophila</taxon>
        <taxon>Apidae</taxon>
        <taxon>Melipona</taxon>
    </lineage>
</organism>
<evidence type="ECO:0000256" key="9">
    <source>
        <dbReference type="ARBA" id="ARBA00025707"/>
    </source>
</evidence>
<dbReference type="GO" id="GO:0071617">
    <property type="term" value="F:lysophospholipid acyltransferase activity"/>
    <property type="evidence" value="ECO:0007669"/>
    <property type="project" value="TreeGrafter"/>
</dbReference>
<comment type="pathway">
    <text evidence="2">Lipid metabolism; phospholipid metabolism.</text>
</comment>
<dbReference type="Proteomes" id="UP000053105">
    <property type="component" value="Unassembled WGS sequence"/>
</dbReference>
<keyword evidence="4 12" id="KW-0808">Transferase</keyword>
<accession>A0A0M8ZZN7</accession>
<gene>
    <name evidence="12" type="ORF">WN51_00288</name>
</gene>
<evidence type="ECO:0000256" key="10">
    <source>
        <dbReference type="ARBA" id="ARBA00093678"/>
    </source>
</evidence>
<dbReference type="PANTHER" id="PTHR13906:SF16">
    <property type="entry name" value="LYSOPHOSPHOLIPID ACYLTRANSFERASE 7"/>
    <property type="match status" value="1"/>
</dbReference>
<evidence type="ECO:0000256" key="6">
    <source>
        <dbReference type="ARBA" id="ARBA00022989"/>
    </source>
</evidence>
<dbReference type="STRING" id="166423.A0A0M8ZZN7"/>
<feature type="transmembrane region" description="Helical" evidence="11">
    <location>
        <begin position="392"/>
        <end position="414"/>
    </location>
</feature>
<keyword evidence="5 11" id="KW-0812">Transmembrane</keyword>
<name>A0A0M8ZZN7_9HYME</name>
<dbReference type="OrthoDB" id="7663182at2759"/>
<dbReference type="Pfam" id="PF03062">
    <property type="entry name" value="MBOAT"/>
    <property type="match status" value="1"/>
</dbReference>
<dbReference type="AlphaFoldDB" id="A0A0M8ZZN7"/>
<feature type="transmembrane region" description="Helical" evidence="11">
    <location>
        <begin position="228"/>
        <end position="248"/>
    </location>
</feature>